<dbReference type="GO" id="GO:0005886">
    <property type="term" value="C:plasma membrane"/>
    <property type="evidence" value="ECO:0007669"/>
    <property type="project" value="UniProtKB-SubCell"/>
</dbReference>
<keyword evidence="7 9" id="KW-0472">Membrane</keyword>
<feature type="transmembrane region" description="Helical" evidence="9">
    <location>
        <begin position="188"/>
        <end position="210"/>
    </location>
</feature>
<evidence type="ECO:0000256" key="9">
    <source>
        <dbReference type="SAM" id="Phobius"/>
    </source>
</evidence>
<evidence type="ECO:0000313" key="10">
    <source>
        <dbReference type="EMBL" id="OMG83389.1"/>
    </source>
</evidence>
<dbReference type="RefSeq" id="WP_016452539.1">
    <property type="nucleotide sequence ID" value="NZ_CP066291.1"/>
</dbReference>
<dbReference type="Proteomes" id="UP000187251">
    <property type="component" value="Unassembled WGS sequence"/>
</dbReference>
<evidence type="ECO:0000256" key="7">
    <source>
        <dbReference type="ARBA" id="ARBA00023136"/>
    </source>
</evidence>
<dbReference type="GeneID" id="71053393"/>
<keyword evidence="2" id="KW-0813">Transport</keyword>
<feature type="transmembrane region" description="Helical" evidence="9">
    <location>
        <begin position="222"/>
        <end position="248"/>
    </location>
</feature>
<keyword evidence="5" id="KW-0029">Amino-acid transport</keyword>
<evidence type="ECO:0000256" key="4">
    <source>
        <dbReference type="ARBA" id="ARBA00022692"/>
    </source>
</evidence>
<keyword evidence="4 9" id="KW-0812">Transmembrane</keyword>
<evidence type="ECO:0000256" key="6">
    <source>
        <dbReference type="ARBA" id="ARBA00022989"/>
    </source>
</evidence>
<evidence type="ECO:0000313" key="11">
    <source>
        <dbReference type="Proteomes" id="UP000187251"/>
    </source>
</evidence>
<dbReference type="EMBL" id="MJMN01000024">
    <property type="protein sequence ID" value="OMG83389.1"/>
    <property type="molecule type" value="Genomic_DNA"/>
</dbReference>
<evidence type="ECO:0000256" key="1">
    <source>
        <dbReference type="ARBA" id="ARBA00004651"/>
    </source>
</evidence>
<evidence type="ECO:0000256" key="8">
    <source>
        <dbReference type="ARBA" id="ARBA00037998"/>
    </source>
</evidence>
<protein>
    <submittedName>
        <fullName evidence="10">ABC transporter permease</fullName>
    </submittedName>
</protein>
<keyword evidence="3" id="KW-1003">Cell membrane</keyword>
<dbReference type="PANTHER" id="PTHR11795:SF451">
    <property type="entry name" value="ABC TRANSPORTER PERMEASE PROTEIN"/>
    <property type="match status" value="1"/>
</dbReference>
<reference evidence="10 11" key="1">
    <citation type="submission" date="2016-09" db="EMBL/GenBank/DDBJ databases">
        <title>Phylogenomics of Achromobacter.</title>
        <authorList>
            <person name="Jeukens J."/>
            <person name="Freschi L."/>
            <person name="Vincent A.T."/>
            <person name="Emond-Rheault J.-G."/>
            <person name="Kukavica-Ibrulj I."/>
            <person name="Charette S.J."/>
            <person name="Levesque R.C."/>
        </authorList>
    </citation>
    <scope>NUCLEOTIDE SEQUENCE [LARGE SCALE GENOMIC DNA]</scope>
    <source>
        <strain evidence="10 11">AUS488</strain>
    </source>
</reference>
<dbReference type="Pfam" id="PF02653">
    <property type="entry name" value="BPD_transp_2"/>
    <property type="match status" value="1"/>
</dbReference>
<dbReference type="AlphaFoldDB" id="A0A0M7HUA4"/>
<dbReference type="InterPro" id="IPR001851">
    <property type="entry name" value="ABC_transp_permease"/>
</dbReference>
<evidence type="ECO:0000256" key="2">
    <source>
        <dbReference type="ARBA" id="ARBA00022448"/>
    </source>
</evidence>
<dbReference type="InterPro" id="IPR052157">
    <property type="entry name" value="BCAA_transport_permease"/>
</dbReference>
<evidence type="ECO:0000256" key="5">
    <source>
        <dbReference type="ARBA" id="ARBA00022970"/>
    </source>
</evidence>
<feature type="transmembrane region" description="Helical" evidence="9">
    <location>
        <begin position="12"/>
        <end position="38"/>
    </location>
</feature>
<comment type="caution">
    <text evidence="10">The sequence shown here is derived from an EMBL/GenBank/DDBJ whole genome shotgun (WGS) entry which is preliminary data.</text>
</comment>
<name>A0A0M7HUA4_ALCXX</name>
<feature type="transmembrane region" description="Helical" evidence="9">
    <location>
        <begin position="58"/>
        <end position="78"/>
    </location>
</feature>
<feature type="transmembrane region" description="Helical" evidence="9">
    <location>
        <begin position="254"/>
        <end position="276"/>
    </location>
</feature>
<feature type="transmembrane region" description="Helical" evidence="9">
    <location>
        <begin position="134"/>
        <end position="157"/>
    </location>
</feature>
<accession>A0A1R1JRH8</accession>
<proteinExistence type="inferred from homology"/>
<evidence type="ECO:0000256" key="3">
    <source>
        <dbReference type="ARBA" id="ARBA00022475"/>
    </source>
</evidence>
<sequence length="290" mass="30108">MQAFLHQIASGLAAGGIYASLAIALVLIYRCTSSVNFAQGELAMFSTYMSWALVQAGASWWVAFAVVVVGSFLLGLALERVIFQPLRHKPVLSVVAASIALLIILNSLVGWLFGHEMLEFATPFGGVLSRAEPYLSAHEVGVLLVTLAELAAVFAFFRFTRFGLAMRAVAVNAPSAELSGISTNKVLAVGWGLAAVAGAVAGLMAAPIVFLEPSMMMGPLIYALAGALLGGIASPVGAVAGGFAVGVLENLLGAYVVGNDLKLTCIMLLIIAMLVLRPAGIFGKTAQVRV</sequence>
<dbReference type="OrthoDB" id="25113at2"/>
<dbReference type="CDD" id="cd06582">
    <property type="entry name" value="TM_PBP1_LivH_like"/>
    <property type="match status" value="1"/>
</dbReference>
<accession>A0A0M7HUA4</accession>
<feature type="transmembrane region" description="Helical" evidence="9">
    <location>
        <begin position="90"/>
        <end position="114"/>
    </location>
</feature>
<dbReference type="GO" id="GO:0022857">
    <property type="term" value="F:transmembrane transporter activity"/>
    <property type="evidence" value="ECO:0007669"/>
    <property type="project" value="InterPro"/>
</dbReference>
<keyword evidence="6 9" id="KW-1133">Transmembrane helix</keyword>
<comment type="similarity">
    <text evidence="8">Belongs to the binding-protein-dependent transport system permease family. LivHM subfamily.</text>
</comment>
<organism evidence="10 11">
    <name type="scientific">Alcaligenes xylosoxydans xylosoxydans</name>
    <name type="common">Achromobacter xylosoxidans</name>
    <dbReference type="NCBI Taxonomy" id="85698"/>
    <lineage>
        <taxon>Bacteria</taxon>
        <taxon>Pseudomonadati</taxon>
        <taxon>Pseudomonadota</taxon>
        <taxon>Betaproteobacteria</taxon>
        <taxon>Burkholderiales</taxon>
        <taxon>Alcaligenaceae</taxon>
        <taxon>Achromobacter</taxon>
    </lineage>
</organism>
<dbReference type="PANTHER" id="PTHR11795">
    <property type="entry name" value="BRANCHED-CHAIN AMINO ACID TRANSPORT SYSTEM PERMEASE PROTEIN LIVH"/>
    <property type="match status" value="1"/>
</dbReference>
<dbReference type="GO" id="GO:0006865">
    <property type="term" value="P:amino acid transport"/>
    <property type="evidence" value="ECO:0007669"/>
    <property type="project" value="UniProtKB-KW"/>
</dbReference>
<gene>
    <name evidence="10" type="ORF">BIZ92_11770</name>
</gene>
<comment type="subcellular location">
    <subcellularLocation>
        <location evidence="1">Cell membrane</location>
        <topology evidence="1">Multi-pass membrane protein</topology>
    </subcellularLocation>
</comment>